<organism evidence="6 7">
    <name type="scientific">Paenibacillus spongiae</name>
    <dbReference type="NCBI Taxonomy" id="2909671"/>
    <lineage>
        <taxon>Bacteria</taxon>
        <taxon>Bacillati</taxon>
        <taxon>Bacillota</taxon>
        <taxon>Bacilli</taxon>
        <taxon>Bacillales</taxon>
        <taxon>Paenibacillaceae</taxon>
        <taxon>Paenibacillus</taxon>
    </lineage>
</organism>
<sequence>MSAKRPNVIWILGDQHRAQALGVNGDVNVRTPHIDNMAAMGLNFQRAVSGLPLCCPFRGSMLTGKYPHHCVPGHEIAMPEGPTIANVFSDNGYRTAYIGKWHLDGHVANWGTETYHVVDRERRGGFQYWVGYDNNNSQWNCYVHGDCDLSSGHYVLDREGDPDNTPYRLDGFETDKLTDIMIDYIRAQSNEQNAVQPFFGILSVQPPHDPYFAPAEYRRHNRETIQFRPNVPDVPRIREEAGRDLAGYYAMIENLDFNVGRVVDALREENLLENTQIIFFGDHGDMHGSHGQFRKTNPYEESIRVPFIIGGHYVGETDYNCGVTDALINHVDIAPTTLGLCGITPPDWMEGFDYSFLRKRGLERQELPDSAYLQNIIPTCHWDSVDQPYRGIVTRDGYKYVTFESVPWLLFNLNEDPYEQVNLAYNSKFWELRKRLHDRLQRWIDETGDKFNLPQV</sequence>
<evidence type="ECO:0000313" key="6">
    <source>
        <dbReference type="EMBL" id="UVI32931.1"/>
    </source>
</evidence>
<dbReference type="InterPro" id="IPR050738">
    <property type="entry name" value="Sulfatase"/>
</dbReference>
<evidence type="ECO:0000259" key="5">
    <source>
        <dbReference type="Pfam" id="PF00884"/>
    </source>
</evidence>
<dbReference type="Proteomes" id="UP001057877">
    <property type="component" value="Chromosome"/>
</dbReference>
<dbReference type="PANTHER" id="PTHR42693:SF53">
    <property type="entry name" value="ENDO-4-O-SULFATASE"/>
    <property type="match status" value="1"/>
</dbReference>
<dbReference type="InterPro" id="IPR017850">
    <property type="entry name" value="Alkaline_phosphatase_core_sf"/>
</dbReference>
<dbReference type="InterPro" id="IPR024607">
    <property type="entry name" value="Sulfatase_CS"/>
</dbReference>
<evidence type="ECO:0000256" key="1">
    <source>
        <dbReference type="ARBA" id="ARBA00008779"/>
    </source>
</evidence>
<gene>
    <name evidence="6" type="ORF">L1F29_14315</name>
</gene>
<proteinExistence type="inferred from homology"/>
<keyword evidence="7" id="KW-1185">Reference proteome</keyword>
<accession>A0ABY5SG26</accession>
<dbReference type="Pfam" id="PF00884">
    <property type="entry name" value="Sulfatase"/>
    <property type="match status" value="1"/>
</dbReference>
<keyword evidence="2" id="KW-0479">Metal-binding</keyword>
<dbReference type="EMBL" id="CP091430">
    <property type="protein sequence ID" value="UVI32931.1"/>
    <property type="molecule type" value="Genomic_DNA"/>
</dbReference>
<name>A0ABY5SG26_9BACL</name>
<comment type="similarity">
    <text evidence="1">Belongs to the sulfatase family.</text>
</comment>
<evidence type="ECO:0000313" key="7">
    <source>
        <dbReference type="Proteomes" id="UP001057877"/>
    </source>
</evidence>
<dbReference type="CDD" id="cd16034">
    <property type="entry name" value="sulfatase_like"/>
    <property type="match status" value="1"/>
</dbReference>
<keyword evidence="3" id="KW-0378">Hydrolase</keyword>
<evidence type="ECO:0000256" key="3">
    <source>
        <dbReference type="ARBA" id="ARBA00022801"/>
    </source>
</evidence>
<dbReference type="SUPFAM" id="SSF53649">
    <property type="entry name" value="Alkaline phosphatase-like"/>
    <property type="match status" value="1"/>
</dbReference>
<reference evidence="6" key="1">
    <citation type="submission" date="2022-01" db="EMBL/GenBank/DDBJ databases">
        <title>Paenibacillus spongiae sp. nov., isolated from marine sponge.</title>
        <authorList>
            <person name="Li Z."/>
            <person name="Zhang M."/>
        </authorList>
    </citation>
    <scope>NUCLEOTIDE SEQUENCE</scope>
    <source>
        <strain evidence="6">PHS-Z3</strain>
    </source>
</reference>
<keyword evidence="4" id="KW-0106">Calcium</keyword>
<protein>
    <submittedName>
        <fullName evidence="6">Sulfatase</fullName>
    </submittedName>
</protein>
<dbReference type="Gene3D" id="3.40.720.10">
    <property type="entry name" value="Alkaline Phosphatase, subunit A"/>
    <property type="match status" value="1"/>
</dbReference>
<feature type="domain" description="Sulfatase N-terminal" evidence="5">
    <location>
        <begin position="6"/>
        <end position="343"/>
    </location>
</feature>
<dbReference type="PROSITE" id="PS00149">
    <property type="entry name" value="SULFATASE_2"/>
    <property type="match status" value="1"/>
</dbReference>
<dbReference type="RefSeq" id="WP_258388982.1">
    <property type="nucleotide sequence ID" value="NZ_CP091430.1"/>
</dbReference>
<evidence type="ECO:0000256" key="4">
    <source>
        <dbReference type="ARBA" id="ARBA00022837"/>
    </source>
</evidence>
<dbReference type="PANTHER" id="PTHR42693">
    <property type="entry name" value="ARYLSULFATASE FAMILY MEMBER"/>
    <property type="match status" value="1"/>
</dbReference>
<evidence type="ECO:0000256" key="2">
    <source>
        <dbReference type="ARBA" id="ARBA00022723"/>
    </source>
</evidence>
<dbReference type="InterPro" id="IPR000917">
    <property type="entry name" value="Sulfatase_N"/>
</dbReference>